<evidence type="ECO:0000313" key="3">
    <source>
        <dbReference type="EMBL" id="TDP13412.1"/>
    </source>
</evidence>
<dbReference type="EMBL" id="SNXE01000001">
    <property type="protein sequence ID" value="TDP13412.1"/>
    <property type="molecule type" value="Genomic_DNA"/>
</dbReference>
<name>A0A4R6NBN6_9BURK</name>
<feature type="chain" id="PRO_5020946182" evidence="1">
    <location>
        <begin position="21"/>
        <end position="364"/>
    </location>
</feature>
<evidence type="ECO:0000313" key="4">
    <source>
        <dbReference type="Proteomes" id="UP000295357"/>
    </source>
</evidence>
<dbReference type="Gene3D" id="3.40.710.10">
    <property type="entry name" value="DD-peptidase/beta-lactamase superfamily"/>
    <property type="match status" value="1"/>
</dbReference>
<organism evidence="3 4">
    <name type="scientific">Roseateles asaccharophilus</name>
    <dbReference type="NCBI Taxonomy" id="582607"/>
    <lineage>
        <taxon>Bacteria</taxon>
        <taxon>Pseudomonadati</taxon>
        <taxon>Pseudomonadota</taxon>
        <taxon>Betaproteobacteria</taxon>
        <taxon>Burkholderiales</taxon>
        <taxon>Sphaerotilaceae</taxon>
        <taxon>Roseateles</taxon>
    </lineage>
</organism>
<proteinExistence type="predicted"/>
<dbReference type="PANTHER" id="PTHR43283:SF14">
    <property type="entry name" value="BLL8153 PROTEIN"/>
    <property type="match status" value="1"/>
</dbReference>
<protein>
    <submittedName>
        <fullName evidence="3">CubicO group peptidase (Beta-lactamase class C family)</fullName>
    </submittedName>
</protein>
<evidence type="ECO:0000259" key="2">
    <source>
        <dbReference type="Pfam" id="PF00144"/>
    </source>
</evidence>
<accession>A0A4R6NBN6</accession>
<dbReference type="SUPFAM" id="SSF56601">
    <property type="entry name" value="beta-lactamase/transpeptidase-like"/>
    <property type="match status" value="1"/>
</dbReference>
<dbReference type="AlphaFoldDB" id="A0A4R6NBN6"/>
<evidence type="ECO:0000256" key="1">
    <source>
        <dbReference type="SAM" id="SignalP"/>
    </source>
</evidence>
<dbReference type="RefSeq" id="WP_162849425.1">
    <property type="nucleotide sequence ID" value="NZ_JAUFPJ010000001.1"/>
</dbReference>
<sequence>MKLARWSLLVALLFGATVSASEVAEVNPRRHSGGFAKLENNRIFEASKTPLALPHKDLSWSDRRIAARAEQIIDANKTTAILLVEKGQIVFEKYKEPATDKSAMYSQSMSKSLAAYTLGNMLCNGSIKSLDDPASKYLPELAGVASGDAPLRHVLSMSSGVADAKMAGEHEDNQTQRILKKEYSTLDVVKRFGAKTIESGKELRYTATDTFTLSLVGDAAGGFFDAFEKYFWKPAETESQGFWLYDKDGKPMSASGVSATIRDWARLAVFSIKQLKSDGCIGSYMKAATSAQVPNKSKRVGAAFKSYGYQTWIADFGGVASYWWVGYGGQRVGIDPVSEKIIVLTSYREDYMDDVYKLFRDWTR</sequence>
<feature type="signal peptide" evidence="1">
    <location>
        <begin position="1"/>
        <end position="20"/>
    </location>
</feature>
<dbReference type="PANTHER" id="PTHR43283">
    <property type="entry name" value="BETA-LACTAMASE-RELATED"/>
    <property type="match status" value="1"/>
</dbReference>
<keyword evidence="1" id="KW-0732">Signal</keyword>
<dbReference type="Pfam" id="PF00144">
    <property type="entry name" value="Beta-lactamase"/>
    <property type="match status" value="1"/>
</dbReference>
<reference evidence="3 4" key="1">
    <citation type="submission" date="2019-03" db="EMBL/GenBank/DDBJ databases">
        <title>Genomic Encyclopedia of Type Strains, Phase IV (KMG-IV): sequencing the most valuable type-strain genomes for metagenomic binning, comparative biology and taxonomic classification.</title>
        <authorList>
            <person name="Goeker M."/>
        </authorList>
    </citation>
    <scope>NUCLEOTIDE SEQUENCE [LARGE SCALE GENOMIC DNA]</scope>
    <source>
        <strain evidence="3 4">DSM 25082</strain>
    </source>
</reference>
<gene>
    <name evidence="3" type="ORF">DFR39_101888</name>
</gene>
<dbReference type="InterPro" id="IPR050789">
    <property type="entry name" value="Diverse_Enzym_Activities"/>
</dbReference>
<keyword evidence="4" id="KW-1185">Reference proteome</keyword>
<comment type="caution">
    <text evidence="3">The sequence shown here is derived from an EMBL/GenBank/DDBJ whole genome shotgun (WGS) entry which is preliminary data.</text>
</comment>
<dbReference type="Proteomes" id="UP000295357">
    <property type="component" value="Unassembled WGS sequence"/>
</dbReference>
<dbReference type="InterPro" id="IPR012338">
    <property type="entry name" value="Beta-lactam/transpept-like"/>
</dbReference>
<feature type="domain" description="Beta-lactamase-related" evidence="2">
    <location>
        <begin position="78"/>
        <end position="351"/>
    </location>
</feature>
<dbReference type="InterPro" id="IPR001466">
    <property type="entry name" value="Beta-lactam-related"/>
</dbReference>